<evidence type="ECO:0000256" key="1">
    <source>
        <dbReference type="SAM" id="MobiDB-lite"/>
    </source>
</evidence>
<proteinExistence type="predicted"/>
<feature type="region of interest" description="Disordered" evidence="1">
    <location>
        <begin position="22"/>
        <end position="44"/>
    </location>
</feature>
<name>A0A451BFS8_9GAMM</name>
<sequence>MRLKKIPAIGLVELPSLELFDIDGKTRSPTGSGEPPRDCGRFQR</sequence>
<gene>
    <name evidence="2" type="ORF">BECKMB1821H_GA0114242_11022</name>
</gene>
<protein>
    <submittedName>
        <fullName evidence="2">Uncharacterized protein</fullName>
    </submittedName>
</protein>
<organism evidence="2">
    <name type="scientific">Candidatus Kentrum sp. MB</name>
    <dbReference type="NCBI Taxonomy" id="2138164"/>
    <lineage>
        <taxon>Bacteria</taxon>
        <taxon>Pseudomonadati</taxon>
        <taxon>Pseudomonadota</taxon>
        <taxon>Gammaproteobacteria</taxon>
        <taxon>Candidatus Kentrum</taxon>
    </lineage>
</organism>
<evidence type="ECO:0000313" key="2">
    <source>
        <dbReference type="EMBL" id="VFK77128.1"/>
    </source>
</evidence>
<dbReference type="EMBL" id="CAADGH010000102">
    <property type="protein sequence ID" value="VFK77128.1"/>
    <property type="molecule type" value="Genomic_DNA"/>
</dbReference>
<dbReference type="AlphaFoldDB" id="A0A451BFS8"/>
<reference evidence="2" key="1">
    <citation type="submission" date="2019-02" db="EMBL/GenBank/DDBJ databases">
        <authorList>
            <person name="Gruber-Vodicka R. H."/>
            <person name="Seah K. B. B."/>
        </authorList>
    </citation>
    <scope>NUCLEOTIDE SEQUENCE</scope>
    <source>
        <strain evidence="2">BECK_BZ198</strain>
    </source>
</reference>
<feature type="compositionally biased region" description="Basic and acidic residues" evidence="1">
    <location>
        <begin position="35"/>
        <end position="44"/>
    </location>
</feature>
<accession>A0A451BFS8</accession>